<reference evidence="1 2" key="1">
    <citation type="submission" date="2020-06" db="EMBL/GenBank/DDBJ databases">
        <title>Methanofollis fontis sp. nov., a methanogen isolated from marine sediments near a cold seep at Four-Way Closure Ridge offshore southwestern Taiwan.</title>
        <authorList>
            <person name="Chen S.-C."/>
            <person name="Teng N.-H."/>
            <person name="Lin Y.-S."/>
            <person name="Lai M.-C."/>
            <person name="Chen H.-H."/>
            <person name="Wang C.-C."/>
        </authorList>
    </citation>
    <scope>NUCLEOTIDE SEQUENCE [LARGE SCALE GENOMIC DNA]</scope>
    <source>
        <strain evidence="1 2">DSM 2702</strain>
    </source>
</reference>
<protein>
    <submittedName>
        <fullName evidence="1">DUF169 domain-containing protein</fullName>
    </submittedName>
</protein>
<dbReference type="EMBL" id="JABXWR010000001">
    <property type="protein sequence ID" value="NVO66251.1"/>
    <property type="molecule type" value="Genomic_DNA"/>
</dbReference>
<evidence type="ECO:0000313" key="1">
    <source>
        <dbReference type="EMBL" id="NVO66251.1"/>
    </source>
</evidence>
<dbReference type="RefSeq" id="WP_176787965.1">
    <property type="nucleotide sequence ID" value="NZ_JABXWR010000001.1"/>
</dbReference>
<evidence type="ECO:0000313" key="2">
    <source>
        <dbReference type="Proteomes" id="UP000570823"/>
    </source>
</evidence>
<comment type="caution">
    <text evidence="1">The sequence shown here is derived from an EMBL/GenBank/DDBJ whole genome shotgun (WGS) entry which is preliminary data.</text>
</comment>
<organism evidence="1 2">
    <name type="scientific">Methanofollis tationis</name>
    <dbReference type="NCBI Taxonomy" id="81417"/>
    <lineage>
        <taxon>Archaea</taxon>
        <taxon>Methanobacteriati</taxon>
        <taxon>Methanobacteriota</taxon>
        <taxon>Stenosarchaea group</taxon>
        <taxon>Methanomicrobia</taxon>
        <taxon>Methanomicrobiales</taxon>
        <taxon>Methanomicrobiaceae</taxon>
        <taxon>Methanofollis</taxon>
    </lineage>
</organism>
<sequence>MTHSAVSEIGGRLAGAFRLSAAPLAICGSEEAPADAVPLPSVHRCIAVAMYRMATGRTDAPAFYLGEEANAGCCPGGLAHMGLAGRSEDIRWFVSTGRSDVRGGAAEYLKADPALVGACFERAGPVTPPGRYLVIRPCLSVLGDTPVRSICLFGTAEAVRNIAALVHFDRPDPFSPVLAPWGPACATFVSYPAGMAAGAPRDAAFMGPTDPTVNHALPPEVLAIGIPVTVARRMVENLDASFVVRRPRVAFPERGRNL</sequence>
<proteinExistence type="predicted"/>
<keyword evidence="2" id="KW-1185">Reference proteome</keyword>
<dbReference type="Proteomes" id="UP000570823">
    <property type="component" value="Unassembled WGS sequence"/>
</dbReference>
<dbReference type="Pfam" id="PF02596">
    <property type="entry name" value="DUF169"/>
    <property type="match status" value="1"/>
</dbReference>
<accession>A0A7K4HLW0</accession>
<dbReference type="InterPro" id="IPR003748">
    <property type="entry name" value="DUF169"/>
</dbReference>
<dbReference type="OrthoDB" id="68503at2157"/>
<dbReference type="AlphaFoldDB" id="A0A7K4HLW0"/>
<name>A0A7K4HLW0_9EURY</name>
<gene>
    <name evidence="1" type="ORF">HWN36_02750</name>
</gene>